<dbReference type="SUPFAM" id="SSF69322">
    <property type="entry name" value="Tricorn protease domain 2"/>
    <property type="match status" value="1"/>
</dbReference>
<sequence length="275" mass="30061">MGSPMPSSCNSRKRQRREGGDPCCSYCAKRKHLYLALDDDKGGNNPGYTIHKLDADNMEDHHHLPAPVLRVAAPGRGPMAFTAVGTSIFVVTNPDSDRYDDPRAPPTLVYDTQTGALASGPAFPAAFWRAAALWLSVMSWAPALCLDPWGPAMAWSWRQVQSTPSLPLSTTLGGAVITSYAVHPDGHTLFVSTRHDTHSLDTSDGDGVWKELGDWVLPFQGQAYYDAELDAWVGLHRKEDGYVCCCPVVSTRGGTDVTTRRPPVCTMLKEKLFRS</sequence>
<gene>
    <name evidence="2" type="ORF">EJB05_10583</name>
</gene>
<feature type="region of interest" description="Disordered" evidence="1">
    <location>
        <begin position="1"/>
        <end position="21"/>
    </location>
</feature>
<dbReference type="InterPro" id="IPR012871">
    <property type="entry name" value="DUF1668_ORYSA"/>
</dbReference>
<evidence type="ECO:0000313" key="3">
    <source>
        <dbReference type="Proteomes" id="UP000324897"/>
    </source>
</evidence>
<dbReference type="Proteomes" id="UP000324897">
    <property type="component" value="Chromosome 4"/>
</dbReference>
<feature type="non-terminal residue" evidence="2">
    <location>
        <position position="1"/>
    </location>
</feature>
<name>A0A5J9VNW9_9POAL</name>
<protein>
    <recommendedName>
        <fullName evidence="4">DUF1618 domain-containing protein</fullName>
    </recommendedName>
</protein>
<evidence type="ECO:0000313" key="2">
    <source>
        <dbReference type="EMBL" id="TVU37277.1"/>
    </source>
</evidence>
<evidence type="ECO:0000256" key="1">
    <source>
        <dbReference type="SAM" id="MobiDB-lite"/>
    </source>
</evidence>
<keyword evidence="3" id="KW-1185">Reference proteome</keyword>
<dbReference type="AlphaFoldDB" id="A0A5J9VNW9"/>
<accession>A0A5J9VNW9</accession>
<dbReference type="Gramene" id="TVU37277">
    <property type="protein sequence ID" value="TVU37277"/>
    <property type="gene ID" value="EJB05_10583"/>
</dbReference>
<dbReference type="EMBL" id="RWGY01000007">
    <property type="protein sequence ID" value="TVU37277.1"/>
    <property type="molecule type" value="Genomic_DNA"/>
</dbReference>
<comment type="caution">
    <text evidence="2">The sequence shown here is derived from an EMBL/GenBank/DDBJ whole genome shotgun (WGS) entry which is preliminary data.</text>
</comment>
<dbReference type="PANTHER" id="PTHR33085:SF47">
    <property type="entry name" value="OS02G0513400 PROTEIN"/>
    <property type="match status" value="1"/>
</dbReference>
<reference evidence="2 3" key="1">
    <citation type="journal article" date="2019" name="Sci. Rep.">
        <title>A high-quality genome of Eragrostis curvula grass provides insights into Poaceae evolution and supports new strategies to enhance forage quality.</title>
        <authorList>
            <person name="Carballo J."/>
            <person name="Santos B.A.C.M."/>
            <person name="Zappacosta D."/>
            <person name="Garbus I."/>
            <person name="Selva J.P."/>
            <person name="Gallo C.A."/>
            <person name="Diaz A."/>
            <person name="Albertini E."/>
            <person name="Caccamo M."/>
            <person name="Echenique V."/>
        </authorList>
    </citation>
    <scope>NUCLEOTIDE SEQUENCE [LARGE SCALE GENOMIC DNA]</scope>
    <source>
        <strain evidence="3">cv. Victoria</strain>
        <tissue evidence="2">Leaf</tissue>
    </source>
</reference>
<feature type="compositionally biased region" description="Polar residues" evidence="1">
    <location>
        <begin position="1"/>
        <end position="10"/>
    </location>
</feature>
<evidence type="ECO:0008006" key="4">
    <source>
        <dbReference type="Google" id="ProtNLM"/>
    </source>
</evidence>
<dbReference type="Pfam" id="PF07893">
    <property type="entry name" value="DUF1668"/>
    <property type="match status" value="1"/>
</dbReference>
<organism evidence="2 3">
    <name type="scientific">Eragrostis curvula</name>
    <name type="common">weeping love grass</name>
    <dbReference type="NCBI Taxonomy" id="38414"/>
    <lineage>
        <taxon>Eukaryota</taxon>
        <taxon>Viridiplantae</taxon>
        <taxon>Streptophyta</taxon>
        <taxon>Embryophyta</taxon>
        <taxon>Tracheophyta</taxon>
        <taxon>Spermatophyta</taxon>
        <taxon>Magnoliopsida</taxon>
        <taxon>Liliopsida</taxon>
        <taxon>Poales</taxon>
        <taxon>Poaceae</taxon>
        <taxon>PACMAD clade</taxon>
        <taxon>Chloridoideae</taxon>
        <taxon>Eragrostideae</taxon>
        <taxon>Eragrostidinae</taxon>
        <taxon>Eragrostis</taxon>
    </lineage>
</organism>
<dbReference type="OrthoDB" id="685686at2759"/>
<dbReference type="PANTHER" id="PTHR33085">
    <property type="entry name" value="OS12G0113100 PROTEIN-RELATED"/>
    <property type="match status" value="1"/>
</dbReference>
<proteinExistence type="predicted"/>